<keyword evidence="4" id="KW-0804">Transcription</keyword>
<comment type="similarity">
    <text evidence="1">Belongs to the LysR transcriptional regulatory family.</text>
</comment>
<feature type="region of interest" description="Disordered" evidence="5">
    <location>
        <begin position="300"/>
        <end position="332"/>
    </location>
</feature>
<dbReference type="SUPFAM" id="SSF46785">
    <property type="entry name" value="Winged helix' DNA-binding domain"/>
    <property type="match status" value="1"/>
</dbReference>
<feature type="domain" description="HTH lysR-type" evidence="6">
    <location>
        <begin position="2"/>
        <end position="59"/>
    </location>
</feature>
<protein>
    <submittedName>
        <fullName evidence="7">LysR family transcriptional regulator</fullName>
    </submittedName>
</protein>
<dbReference type="RefSeq" id="WP_377336562.1">
    <property type="nucleotide sequence ID" value="NZ_JBHLUE010000004.1"/>
</dbReference>
<evidence type="ECO:0000256" key="2">
    <source>
        <dbReference type="ARBA" id="ARBA00023015"/>
    </source>
</evidence>
<accession>A0ABV6NSJ0</accession>
<evidence type="ECO:0000259" key="6">
    <source>
        <dbReference type="PROSITE" id="PS50931"/>
    </source>
</evidence>
<evidence type="ECO:0000256" key="5">
    <source>
        <dbReference type="SAM" id="MobiDB-lite"/>
    </source>
</evidence>
<dbReference type="InterPro" id="IPR036390">
    <property type="entry name" value="WH_DNA-bd_sf"/>
</dbReference>
<evidence type="ECO:0000313" key="7">
    <source>
        <dbReference type="EMBL" id="MFC0563729.1"/>
    </source>
</evidence>
<dbReference type="Gene3D" id="1.10.10.10">
    <property type="entry name" value="Winged helix-like DNA-binding domain superfamily/Winged helix DNA-binding domain"/>
    <property type="match status" value="1"/>
</dbReference>
<dbReference type="InterPro" id="IPR000847">
    <property type="entry name" value="LysR_HTH_N"/>
</dbReference>
<dbReference type="PANTHER" id="PTHR30419:SF2">
    <property type="entry name" value="LYSR FAMILY TRANSCRIPTIONAL REGULATOR"/>
    <property type="match status" value="1"/>
</dbReference>
<sequence>MLDVARLRVLVAVARLGSVTAAARELRYAQPSVSHHLSRLEAETGVPLLQRVGRGVRLTPAGALLAERAAEILGRLDAVETELAAHAGLRAGRVRLAAFPSALGTFVPDAAAAFATAHPDVELVLVEAEPPDAVRALRAGEVDVALTFAHSGTPAEPDGLRRTRLLVEPLYLVTRAGPGRQPRLADHAGDRWIAGCERCREHLVRACAAAGFVPRVAFTTDDYVAVQRLVAAGLGVTTLPALALAAHRDAAVRATRLPAGDRVISAAVHGSPPDPPATVALLAHLASAADRVRELTTPVDVGIDGDQNDVRSQGSGTGTRSAGMMPHGAPAR</sequence>
<evidence type="ECO:0000256" key="4">
    <source>
        <dbReference type="ARBA" id="ARBA00023163"/>
    </source>
</evidence>
<dbReference type="Pfam" id="PF03466">
    <property type="entry name" value="LysR_substrate"/>
    <property type="match status" value="1"/>
</dbReference>
<dbReference type="Pfam" id="PF00126">
    <property type="entry name" value="HTH_1"/>
    <property type="match status" value="1"/>
</dbReference>
<dbReference type="EMBL" id="JBHLUE010000004">
    <property type="protein sequence ID" value="MFC0563729.1"/>
    <property type="molecule type" value="Genomic_DNA"/>
</dbReference>
<keyword evidence="3" id="KW-0238">DNA-binding</keyword>
<proteinExistence type="inferred from homology"/>
<dbReference type="PROSITE" id="PS50931">
    <property type="entry name" value="HTH_LYSR"/>
    <property type="match status" value="1"/>
</dbReference>
<reference evidence="7 8" key="1">
    <citation type="submission" date="2024-09" db="EMBL/GenBank/DDBJ databases">
        <authorList>
            <person name="Sun Q."/>
            <person name="Mori K."/>
        </authorList>
    </citation>
    <scope>NUCLEOTIDE SEQUENCE [LARGE SCALE GENOMIC DNA]</scope>
    <source>
        <strain evidence="7 8">TBRC 2205</strain>
    </source>
</reference>
<dbReference type="PRINTS" id="PR00039">
    <property type="entry name" value="HTHLYSR"/>
</dbReference>
<name>A0ABV6NSJ0_9ACTN</name>
<dbReference type="InterPro" id="IPR036388">
    <property type="entry name" value="WH-like_DNA-bd_sf"/>
</dbReference>
<dbReference type="SUPFAM" id="SSF53850">
    <property type="entry name" value="Periplasmic binding protein-like II"/>
    <property type="match status" value="1"/>
</dbReference>
<keyword evidence="8" id="KW-1185">Reference proteome</keyword>
<dbReference type="InterPro" id="IPR005119">
    <property type="entry name" value="LysR_subst-bd"/>
</dbReference>
<organism evidence="7 8">
    <name type="scientific">Plantactinospora siamensis</name>
    <dbReference type="NCBI Taxonomy" id="555372"/>
    <lineage>
        <taxon>Bacteria</taxon>
        <taxon>Bacillati</taxon>
        <taxon>Actinomycetota</taxon>
        <taxon>Actinomycetes</taxon>
        <taxon>Micromonosporales</taxon>
        <taxon>Micromonosporaceae</taxon>
        <taxon>Plantactinospora</taxon>
    </lineage>
</organism>
<gene>
    <name evidence="7" type="ORF">ACFFHU_06060</name>
</gene>
<keyword evidence="2" id="KW-0805">Transcription regulation</keyword>
<comment type="caution">
    <text evidence="7">The sequence shown here is derived from an EMBL/GenBank/DDBJ whole genome shotgun (WGS) entry which is preliminary data.</text>
</comment>
<dbReference type="Proteomes" id="UP001589894">
    <property type="component" value="Unassembled WGS sequence"/>
</dbReference>
<feature type="compositionally biased region" description="Polar residues" evidence="5">
    <location>
        <begin position="310"/>
        <end position="320"/>
    </location>
</feature>
<dbReference type="Gene3D" id="3.40.190.10">
    <property type="entry name" value="Periplasmic binding protein-like II"/>
    <property type="match status" value="2"/>
</dbReference>
<evidence type="ECO:0000256" key="3">
    <source>
        <dbReference type="ARBA" id="ARBA00023125"/>
    </source>
</evidence>
<dbReference type="InterPro" id="IPR050950">
    <property type="entry name" value="HTH-type_LysR_regulators"/>
</dbReference>
<evidence type="ECO:0000313" key="8">
    <source>
        <dbReference type="Proteomes" id="UP001589894"/>
    </source>
</evidence>
<dbReference type="PANTHER" id="PTHR30419">
    <property type="entry name" value="HTH-TYPE TRANSCRIPTIONAL REGULATOR YBHD"/>
    <property type="match status" value="1"/>
</dbReference>
<evidence type="ECO:0000256" key="1">
    <source>
        <dbReference type="ARBA" id="ARBA00009437"/>
    </source>
</evidence>